<sequence length="202" mass="22653">MIEISLTRFLDYTIKNGTPKLNSLKLTKKQLAEPYNPATDYYKQIREVIINCHKKGKPLSTITEVAKNVRHAGKRENYPSIASGYKKFIGRKSVKWFTPPQINWEANGVSVSLNPELGLEIDGIRNVIKLYFKSDNPSKYQVRAILSLMDSTLQNSKNNLTMGILNVRKGKLITDNPPDPSFLALMEGEAASIAAIWPSITS</sequence>
<dbReference type="EMBL" id="CP036347">
    <property type="protein sequence ID" value="QDU04019.1"/>
    <property type="molecule type" value="Genomic_DNA"/>
</dbReference>
<proteinExistence type="predicted"/>
<evidence type="ECO:0000313" key="1">
    <source>
        <dbReference type="EMBL" id="QDU04019.1"/>
    </source>
</evidence>
<gene>
    <name evidence="1" type="ORF">V6x_37440</name>
</gene>
<reference evidence="1 2" key="1">
    <citation type="submission" date="2019-02" db="EMBL/GenBank/DDBJ databases">
        <title>Deep-cultivation of Planctomycetes and their phenomic and genomic characterization uncovers novel biology.</title>
        <authorList>
            <person name="Wiegand S."/>
            <person name="Jogler M."/>
            <person name="Boedeker C."/>
            <person name="Pinto D."/>
            <person name="Vollmers J."/>
            <person name="Rivas-Marin E."/>
            <person name="Kohn T."/>
            <person name="Peeters S.H."/>
            <person name="Heuer A."/>
            <person name="Rast P."/>
            <person name="Oberbeckmann S."/>
            <person name="Bunk B."/>
            <person name="Jeske O."/>
            <person name="Meyerdierks A."/>
            <person name="Storesund J.E."/>
            <person name="Kallscheuer N."/>
            <person name="Luecker S."/>
            <person name="Lage O.M."/>
            <person name="Pohl T."/>
            <person name="Merkel B.J."/>
            <person name="Hornburger P."/>
            <person name="Mueller R.-W."/>
            <person name="Bruemmer F."/>
            <person name="Labrenz M."/>
            <person name="Spormann A.M."/>
            <person name="Op den Camp H."/>
            <person name="Overmann J."/>
            <person name="Amann R."/>
            <person name="Jetten M.S.M."/>
            <person name="Mascher T."/>
            <person name="Medema M.H."/>
            <person name="Devos D.P."/>
            <person name="Kaster A.-K."/>
            <person name="Ovreas L."/>
            <person name="Rohde M."/>
            <person name="Galperin M.Y."/>
            <person name="Jogler C."/>
        </authorList>
    </citation>
    <scope>NUCLEOTIDE SEQUENCE [LARGE SCALE GENOMIC DNA]</scope>
    <source>
        <strain evidence="1 2">V6</strain>
    </source>
</reference>
<evidence type="ECO:0000313" key="2">
    <source>
        <dbReference type="Proteomes" id="UP000320722"/>
    </source>
</evidence>
<dbReference type="Proteomes" id="UP000320722">
    <property type="component" value="Chromosome"/>
</dbReference>
<accession>A0A517WFJ3</accession>
<dbReference type="AlphaFoldDB" id="A0A517WFJ3"/>
<dbReference type="RefSeq" id="WP_145041826.1">
    <property type="nucleotide sequence ID" value="NZ_CP036347.1"/>
</dbReference>
<name>A0A517WFJ3_9PLAN</name>
<organism evidence="1 2">
    <name type="scientific">Gimesia chilikensis</name>
    <dbReference type="NCBI Taxonomy" id="2605989"/>
    <lineage>
        <taxon>Bacteria</taxon>
        <taxon>Pseudomonadati</taxon>
        <taxon>Planctomycetota</taxon>
        <taxon>Planctomycetia</taxon>
        <taxon>Planctomycetales</taxon>
        <taxon>Planctomycetaceae</taxon>
        <taxon>Gimesia</taxon>
    </lineage>
</organism>
<protein>
    <submittedName>
        <fullName evidence="1">Uncharacterized protein</fullName>
    </submittedName>
</protein>